<dbReference type="AlphaFoldDB" id="A0A3B0W5A6"/>
<feature type="transmembrane region" description="Helical" evidence="1">
    <location>
        <begin position="12"/>
        <end position="33"/>
    </location>
</feature>
<dbReference type="PROSITE" id="PS51257">
    <property type="entry name" value="PROKAR_LIPOPROTEIN"/>
    <property type="match status" value="1"/>
</dbReference>
<keyword evidence="1" id="KW-1133">Transmembrane helix</keyword>
<evidence type="ECO:0000313" key="2">
    <source>
        <dbReference type="EMBL" id="VAW46422.1"/>
    </source>
</evidence>
<dbReference type="EMBL" id="UOFA01000279">
    <property type="protein sequence ID" value="VAW46422.1"/>
    <property type="molecule type" value="Genomic_DNA"/>
</dbReference>
<organism evidence="2">
    <name type="scientific">hydrothermal vent metagenome</name>
    <dbReference type="NCBI Taxonomy" id="652676"/>
    <lineage>
        <taxon>unclassified sequences</taxon>
        <taxon>metagenomes</taxon>
        <taxon>ecological metagenomes</taxon>
    </lineage>
</organism>
<gene>
    <name evidence="2" type="ORF">MNBD_GAMMA02-160</name>
</gene>
<proteinExistence type="predicted"/>
<accession>A0A3B0W5A6</accession>
<name>A0A3B0W5A6_9ZZZZ</name>
<reference evidence="2" key="1">
    <citation type="submission" date="2018-06" db="EMBL/GenBank/DDBJ databases">
        <authorList>
            <person name="Zhirakovskaya E."/>
        </authorList>
    </citation>
    <scope>NUCLEOTIDE SEQUENCE</scope>
</reference>
<sequence length="156" mass="17570">MQPVSIKNNQYSNTLWLTQACLCLLILVILGLGVTINQWLLILLPLVLLALLFNHRTIAQQSNLQFAMRSTGQLVLLEQAVGQLSIENYQSVINQDEMTVSIKVFWYLPPVLSLKIKLQQAQQPVYLTLFRSVVGAEDFSQLLVGLTQMNTTPQKS</sequence>
<evidence type="ECO:0000256" key="1">
    <source>
        <dbReference type="SAM" id="Phobius"/>
    </source>
</evidence>
<protein>
    <submittedName>
        <fullName evidence="2">Uncharacterized protein</fullName>
    </submittedName>
</protein>
<keyword evidence="1" id="KW-0472">Membrane</keyword>
<keyword evidence="1" id="KW-0812">Transmembrane</keyword>
<feature type="transmembrane region" description="Helical" evidence="1">
    <location>
        <begin position="39"/>
        <end position="59"/>
    </location>
</feature>